<keyword evidence="2" id="KW-0732">Signal</keyword>
<feature type="compositionally biased region" description="Basic and acidic residues" evidence="1">
    <location>
        <begin position="428"/>
        <end position="444"/>
    </location>
</feature>
<dbReference type="SUPFAM" id="SSF51120">
    <property type="entry name" value="beta-Roll"/>
    <property type="match status" value="2"/>
</dbReference>
<dbReference type="InterPro" id="IPR011049">
    <property type="entry name" value="Serralysin-like_metalloprot_C"/>
</dbReference>
<evidence type="ECO:0000313" key="4">
    <source>
        <dbReference type="Proteomes" id="UP000636918"/>
    </source>
</evidence>
<evidence type="ECO:0000313" key="3">
    <source>
        <dbReference type="EMBL" id="MBL0747878.1"/>
    </source>
</evidence>
<name>A0ABS1L8M1_9ACTN</name>
<dbReference type="InterPro" id="IPR001343">
    <property type="entry name" value="Hemolysn_Ca-bd"/>
</dbReference>
<gene>
    <name evidence="3" type="ORF">JI751_09665</name>
</gene>
<evidence type="ECO:0000256" key="1">
    <source>
        <dbReference type="SAM" id="MobiDB-lite"/>
    </source>
</evidence>
<comment type="caution">
    <text evidence="3">The sequence shown here is derived from an EMBL/GenBank/DDBJ whole genome shotgun (WGS) entry which is preliminary data.</text>
</comment>
<protein>
    <submittedName>
        <fullName evidence="3">Calcium-binding protein</fullName>
    </submittedName>
</protein>
<dbReference type="Gene3D" id="2.150.10.10">
    <property type="entry name" value="Serralysin-like metalloprotease, C-terminal"/>
    <property type="match status" value="1"/>
</dbReference>
<evidence type="ECO:0000256" key="2">
    <source>
        <dbReference type="SAM" id="SignalP"/>
    </source>
</evidence>
<dbReference type="Pfam" id="PF00353">
    <property type="entry name" value="HemolysinCabind"/>
    <property type="match status" value="4"/>
</dbReference>
<feature type="signal peptide" evidence="2">
    <location>
        <begin position="1"/>
        <end position="28"/>
    </location>
</feature>
<dbReference type="RefSeq" id="WP_201935773.1">
    <property type="nucleotide sequence ID" value="NZ_JAERSG010000002.1"/>
</dbReference>
<keyword evidence="4" id="KW-1185">Reference proteome</keyword>
<feature type="chain" id="PRO_5047328784" evidence="2">
    <location>
        <begin position="29"/>
        <end position="461"/>
    </location>
</feature>
<dbReference type="PRINTS" id="PR00313">
    <property type="entry name" value="CABNDNGRPT"/>
</dbReference>
<dbReference type="Proteomes" id="UP000636918">
    <property type="component" value="Unassembled WGS sequence"/>
</dbReference>
<feature type="region of interest" description="Disordered" evidence="1">
    <location>
        <begin position="408"/>
        <end position="444"/>
    </location>
</feature>
<accession>A0ABS1L8M1</accession>
<sequence>MTPRRPATTTAITLLLGALALGAPAAHADPQTCQGRAVTVTGDAGTPGDDVMVVGPGQKSVDTGAGNDLVCIRLDDSVRRYLFLGTGDGDDEVHNETVASKRSLTVYLGSGSDTYVGSDATGEFVAAGTSDFADSTDTERDVIDTRGGNDTVTSGTAVAGTRNSDVISTGAGDDGVNWAGEQTGPAIDLGDGDNRLRLTSGWSGSDVSIDAPRGVVAVDSRPVLRWSGPVTSWGLEYSHLRTTFTGADVGEYLTFWPTQAADGGPSPVGDARLRLDADMGGGDDRIEMLDAAGGDRIGGPGRDRLGMPRCRVADVRLGIGYDCTDESRARTAYSGSLDAWETISVAGGRSKVIGTNGPDTIRVYTRTARVEGRGGADVLSSSSDRTAKASRVPFVLIGGSGADRLQGGYSNEKLVGGRGNDTMLGGPGEDRIFGGPGRDRAVGQGGRDRCVAEVRRSCELR</sequence>
<organism evidence="3 4">
    <name type="scientific">Nocardioides baculatus</name>
    <dbReference type="NCBI Taxonomy" id="2801337"/>
    <lineage>
        <taxon>Bacteria</taxon>
        <taxon>Bacillati</taxon>
        <taxon>Actinomycetota</taxon>
        <taxon>Actinomycetes</taxon>
        <taxon>Propionibacteriales</taxon>
        <taxon>Nocardioidaceae</taxon>
        <taxon>Nocardioides</taxon>
    </lineage>
</organism>
<reference evidence="3 4" key="1">
    <citation type="submission" date="2021-01" db="EMBL/GenBank/DDBJ databases">
        <title>Genome seq and assembly of Nocardiodes sp. G10.</title>
        <authorList>
            <person name="Chhetri G."/>
        </authorList>
    </citation>
    <scope>NUCLEOTIDE SEQUENCE [LARGE SCALE GENOMIC DNA]</scope>
    <source>
        <strain evidence="3 4">G10</strain>
    </source>
</reference>
<proteinExistence type="predicted"/>
<dbReference type="Gene3D" id="2.160.20.160">
    <property type="match status" value="1"/>
</dbReference>
<dbReference type="EMBL" id="JAERSG010000002">
    <property type="protein sequence ID" value="MBL0747878.1"/>
    <property type="molecule type" value="Genomic_DNA"/>
</dbReference>